<accession>A0A560JW47</accession>
<organism evidence="2 3">
    <name type="scientific">Bradyrhizobium sacchari</name>
    <dbReference type="NCBI Taxonomy" id="1399419"/>
    <lineage>
        <taxon>Bacteria</taxon>
        <taxon>Pseudomonadati</taxon>
        <taxon>Pseudomonadota</taxon>
        <taxon>Alphaproteobacteria</taxon>
        <taxon>Hyphomicrobiales</taxon>
        <taxon>Nitrobacteraceae</taxon>
        <taxon>Bradyrhizobium</taxon>
    </lineage>
</organism>
<protein>
    <recommendedName>
        <fullName evidence="4">Secreted protein</fullName>
    </recommendedName>
</protein>
<feature type="chain" id="PRO_5022735445" description="Secreted protein" evidence="1">
    <location>
        <begin position="34"/>
        <end position="150"/>
    </location>
</feature>
<evidence type="ECO:0008006" key="4">
    <source>
        <dbReference type="Google" id="ProtNLM"/>
    </source>
</evidence>
<sequence>MTRSFKEGSARTWRFTSRALAALFLGSVQTAAAGEHSAETPGCKEITARLIERTNTHFDRFSPSGGSVFFKRPDMVLICDPKFVTYVSINWDASGFPSNDWFALAARAGSAVTGTELKKLETAAHRCHRAALNDKSELASVYLDDATVEC</sequence>
<proteinExistence type="predicted"/>
<keyword evidence="3" id="KW-1185">Reference proteome</keyword>
<dbReference type="Proteomes" id="UP000315914">
    <property type="component" value="Unassembled WGS sequence"/>
</dbReference>
<evidence type="ECO:0000313" key="3">
    <source>
        <dbReference type="Proteomes" id="UP000315914"/>
    </source>
</evidence>
<evidence type="ECO:0000313" key="2">
    <source>
        <dbReference type="EMBL" id="TWB73774.1"/>
    </source>
</evidence>
<gene>
    <name evidence="2" type="ORF">FBZ95_10524</name>
</gene>
<name>A0A560JW47_9BRAD</name>
<reference evidence="2 3" key="1">
    <citation type="submission" date="2019-06" db="EMBL/GenBank/DDBJ databases">
        <title>Genomic Encyclopedia of Type Strains, Phase IV (KMG-V): Genome sequencing to study the core and pangenomes of soil and plant-associated prokaryotes.</title>
        <authorList>
            <person name="Whitman W."/>
        </authorList>
    </citation>
    <scope>NUCLEOTIDE SEQUENCE [LARGE SCALE GENOMIC DNA]</scope>
    <source>
        <strain evidence="2 3">BR 10556</strain>
    </source>
</reference>
<keyword evidence="1" id="KW-0732">Signal</keyword>
<feature type="signal peptide" evidence="1">
    <location>
        <begin position="1"/>
        <end position="33"/>
    </location>
</feature>
<dbReference type="EMBL" id="VITW01000005">
    <property type="protein sequence ID" value="TWB73774.1"/>
    <property type="molecule type" value="Genomic_DNA"/>
</dbReference>
<dbReference type="OrthoDB" id="6934123at2"/>
<dbReference type="AlphaFoldDB" id="A0A560JW47"/>
<comment type="caution">
    <text evidence="2">The sequence shown here is derived from an EMBL/GenBank/DDBJ whole genome shotgun (WGS) entry which is preliminary data.</text>
</comment>
<dbReference type="RefSeq" id="WP_080135481.1">
    <property type="nucleotide sequence ID" value="NZ_LWIG01000008.1"/>
</dbReference>
<evidence type="ECO:0000256" key="1">
    <source>
        <dbReference type="SAM" id="SignalP"/>
    </source>
</evidence>